<keyword evidence="1" id="KW-0547">Nucleotide-binding</keyword>
<dbReference type="Proteomes" id="UP001061302">
    <property type="component" value="Chromosome"/>
</dbReference>
<dbReference type="SUPFAM" id="SSF48452">
    <property type="entry name" value="TPR-like"/>
    <property type="match status" value="1"/>
</dbReference>
<protein>
    <submittedName>
        <fullName evidence="4">AAA family ATPase</fullName>
    </submittedName>
</protein>
<proteinExistence type="predicted"/>
<gene>
    <name evidence="4" type="ORF">N8I74_11600</name>
</gene>
<name>A0ABY6DI17_9NEIS</name>
<keyword evidence="2" id="KW-0067">ATP-binding</keyword>
<evidence type="ECO:0000259" key="3">
    <source>
        <dbReference type="PROSITE" id="PS50943"/>
    </source>
</evidence>
<dbReference type="CDD" id="cd00093">
    <property type="entry name" value="HTH_XRE"/>
    <property type="match status" value="1"/>
</dbReference>
<dbReference type="InterPro" id="IPR010982">
    <property type="entry name" value="Lambda_DNA-bd_dom_sf"/>
</dbReference>
<dbReference type="SUPFAM" id="SSF52540">
    <property type="entry name" value="P-loop containing nucleoside triphosphate hydrolases"/>
    <property type="match status" value="1"/>
</dbReference>
<dbReference type="InterPro" id="IPR027417">
    <property type="entry name" value="P-loop_NTPase"/>
</dbReference>
<keyword evidence="5" id="KW-1185">Reference proteome</keyword>
<dbReference type="Gene3D" id="1.10.260.40">
    <property type="entry name" value="lambda repressor-like DNA-binding domains"/>
    <property type="match status" value="1"/>
</dbReference>
<dbReference type="EMBL" id="CP106753">
    <property type="protein sequence ID" value="UXY13966.1"/>
    <property type="molecule type" value="Genomic_DNA"/>
</dbReference>
<reference evidence="4" key="1">
    <citation type="submission" date="2022-10" db="EMBL/GenBank/DDBJ databases">
        <title>Chitiniphilus purpureus sp. nov., a novel chitin-degrading bacterium isolated from crawfish pond sediment.</title>
        <authorList>
            <person name="Li K."/>
        </authorList>
    </citation>
    <scope>NUCLEOTIDE SEQUENCE</scope>
    <source>
        <strain evidence="4">CD1</strain>
    </source>
</reference>
<dbReference type="SUPFAM" id="SSF47413">
    <property type="entry name" value="lambda repressor-like DNA-binding domains"/>
    <property type="match status" value="1"/>
</dbReference>
<dbReference type="Gene3D" id="3.40.50.300">
    <property type="entry name" value="P-loop containing nucleotide triphosphate hydrolases"/>
    <property type="match status" value="1"/>
</dbReference>
<organism evidence="4 5">
    <name type="scientific">Chitiniphilus purpureus</name>
    <dbReference type="NCBI Taxonomy" id="2981137"/>
    <lineage>
        <taxon>Bacteria</taxon>
        <taxon>Pseudomonadati</taxon>
        <taxon>Pseudomonadota</taxon>
        <taxon>Betaproteobacteria</taxon>
        <taxon>Neisseriales</taxon>
        <taxon>Chitinibacteraceae</taxon>
        <taxon>Chitiniphilus</taxon>
    </lineage>
</organism>
<feature type="domain" description="HTH cro/C1-type" evidence="3">
    <location>
        <begin position="20"/>
        <end position="78"/>
    </location>
</feature>
<evidence type="ECO:0000256" key="2">
    <source>
        <dbReference type="ARBA" id="ARBA00022840"/>
    </source>
</evidence>
<evidence type="ECO:0000313" key="4">
    <source>
        <dbReference type="EMBL" id="UXY13966.1"/>
    </source>
</evidence>
<evidence type="ECO:0000256" key="1">
    <source>
        <dbReference type="ARBA" id="ARBA00022741"/>
    </source>
</evidence>
<evidence type="ECO:0000313" key="5">
    <source>
        <dbReference type="Proteomes" id="UP001061302"/>
    </source>
</evidence>
<dbReference type="PROSITE" id="PS50943">
    <property type="entry name" value="HTH_CROC1"/>
    <property type="match status" value="1"/>
</dbReference>
<dbReference type="Pfam" id="PF13191">
    <property type="entry name" value="AAA_16"/>
    <property type="match status" value="1"/>
</dbReference>
<dbReference type="InterPro" id="IPR011990">
    <property type="entry name" value="TPR-like_helical_dom_sf"/>
</dbReference>
<dbReference type="RefSeq" id="WP_263123264.1">
    <property type="nucleotide sequence ID" value="NZ_CP106753.1"/>
</dbReference>
<dbReference type="PANTHER" id="PTHR16305:SF28">
    <property type="entry name" value="GUANYLATE CYCLASE DOMAIN-CONTAINING PROTEIN"/>
    <property type="match status" value="1"/>
</dbReference>
<dbReference type="Gene3D" id="1.25.40.10">
    <property type="entry name" value="Tetratricopeptide repeat domain"/>
    <property type="match status" value="1"/>
</dbReference>
<accession>A0ABY6DI17</accession>
<dbReference type="InterPro" id="IPR001387">
    <property type="entry name" value="Cro/C1-type_HTH"/>
</dbReference>
<sequence>MSTLHSNALDGRVILNAERLKALRKQHGLSQEALAQRCFEQRLCVAIASIKRAEAGKPVLYRTARHLATLFECELGALVHHSEATAAAPAGQAADIVAEAPRVVIELALHGALPAETAALQAMVQAFGGMPADGSGGWRALFGVPRAYRSDAQRALQCAIALADALAARRMACTLALRTGQWPDPDTQIPLPEAPGEILVSTGLTHQLAASHAFVPWGDGDFRRLDMTVPAGQGGGHALIGRDAELKQLRLLLETTVADQAGQVLYIRGMAGIGKSRLMAELADMAQQGQLVCHPVVVLDFGGGSDQGALAQLARSLLGVAPGSQGDALAAALAREAGPDDQTKAMALHALLGLPQPPLLAPLYAAMTSAARLQCQVDTLSTLLLRQALRQPLLVSIEDVHWADAALFTGLGAIMQAVREAPVIWALSSRFEQDPLDGLLRPYLAELPLTILDLAPLRGPAAASLAAQFVQVDPGYREQCVVRAQGNPLFLTQLLLAGRGGALPDSLRHLVQAKLDQLSARDRNALKLAAAIGQRFSLAQLRELLDAPDYEPVLPQRHYLVRPADAQGGWMFVHDLILQEIYSGIAPAQRQHLHLRLAAHYAGRDEALCAQHLHKARSDEAPASYLRAIRAGIARYDYPQALALAEQCRAIDFAPVDEYTLDLLWGLAAEKSAQTQLARAHYEAALARAGDVAARLPAALGLARMLNVLEALPAEEALLDGLLPQAAAAGDEAALAHIHYLKGNLSFPRGEVERCRQHHEQALRHARAAGAVDMQVRALGGLGDAHYVAGRMGTAQRAFAECLALCEAHGLADIEASNRFMLATTRLYGNETEAALADALASAQLGCRVGNRRAEIVSRLTAGWLWLSLEQAAAAAEEVGLALTLARSMGAARFEAFLLESQARIALLQGDAEAARQAIGAAWALVERQGLQHFIGPWVLGTLAVLTPDAAPRAAALEMAGQLLTQRCVGHNHYRGRVAAAEACLLYGETEAARHHAAQLLAFTAPEPCAWADHHAALITACADWLDRPDAAHRTVLAQQVALGRAAGLAGVMTALTARGWLL</sequence>
<dbReference type="PANTHER" id="PTHR16305">
    <property type="entry name" value="TESTICULAR SOLUBLE ADENYLYL CYCLASE"/>
    <property type="match status" value="1"/>
</dbReference>
<dbReference type="InterPro" id="IPR041664">
    <property type="entry name" value="AAA_16"/>
</dbReference>